<keyword evidence="2" id="KW-0472">Membrane</keyword>
<evidence type="ECO:0000313" key="4">
    <source>
        <dbReference type="Proteomes" id="UP000319576"/>
    </source>
</evidence>
<dbReference type="KEGG" id="uli:ETAA1_07790"/>
<accession>A0A517XN03</accession>
<reference evidence="3 4" key="1">
    <citation type="submission" date="2019-02" db="EMBL/GenBank/DDBJ databases">
        <title>Deep-cultivation of Planctomycetes and their phenomic and genomic characterization uncovers novel biology.</title>
        <authorList>
            <person name="Wiegand S."/>
            <person name="Jogler M."/>
            <person name="Boedeker C."/>
            <person name="Pinto D."/>
            <person name="Vollmers J."/>
            <person name="Rivas-Marin E."/>
            <person name="Kohn T."/>
            <person name="Peeters S.H."/>
            <person name="Heuer A."/>
            <person name="Rast P."/>
            <person name="Oberbeckmann S."/>
            <person name="Bunk B."/>
            <person name="Jeske O."/>
            <person name="Meyerdierks A."/>
            <person name="Storesund J.E."/>
            <person name="Kallscheuer N."/>
            <person name="Luecker S."/>
            <person name="Lage O.M."/>
            <person name="Pohl T."/>
            <person name="Merkel B.J."/>
            <person name="Hornburger P."/>
            <person name="Mueller R.-W."/>
            <person name="Bruemmer F."/>
            <person name="Labrenz M."/>
            <person name="Spormann A.M."/>
            <person name="Op den Camp H."/>
            <person name="Overmann J."/>
            <person name="Amann R."/>
            <person name="Jetten M.S.M."/>
            <person name="Mascher T."/>
            <person name="Medema M.H."/>
            <person name="Devos D.P."/>
            <person name="Kaster A.-K."/>
            <person name="Ovreas L."/>
            <person name="Rohde M."/>
            <person name="Galperin M.Y."/>
            <person name="Jogler C."/>
        </authorList>
    </citation>
    <scope>NUCLEOTIDE SEQUENCE [LARGE SCALE GENOMIC DNA]</scope>
    <source>
        <strain evidence="3 4">ETA_A1</strain>
    </source>
</reference>
<dbReference type="GO" id="GO:0090313">
    <property type="term" value="P:regulation of protein targeting to membrane"/>
    <property type="evidence" value="ECO:0007669"/>
    <property type="project" value="TreeGrafter"/>
</dbReference>
<dbReference type="PANTHER" id="PTHR30441">
    <property type="entry name" value="DUF748 DOMAIN-CONTAINING PROTEIN"/>
    <property type="match status" value="1"/>
</dbReference>
<dbReference type="PANTHER" id="PTHR30441:SF4">
    <property type="entry name" value="PROTEIN ASMA"/>
    <property type="match status" value="1"/>
</dbReference>
<protein>
    <recommendedName>
        <fullName evidence="5">AsmA-like C-terminal domain-containing protein</fullName>
    </recommendedName>
</protein>
<feature type="region of interest" description="Disordered" evidence="1">
    <location>
        <begin position="779"/>
        <end position="800"/>
    </location>
</feature>
<proteinExistence type="predicted"/>
<dbReference type="OrthoDB" id="223541at2"/>
<dbReference type="InterPro" id="IPR052894">
    <property type="entry name" value="AsmA-related"/>
</dbReference>
<keyword evidence="4" id="KW-1185">Reference proteome</keyword>
<sequence>MRAAVRSGLIRGLILAAVAAMGGAAWFASTWVSPERVREQVLAALHEQLDGVDASVGSARMRILGGIAVRDLALVRRGDPPDQPLLVVPSAVLFHDKEQLNRGRLVIRKIELENPTLRLERGPDGKWNVADLVRPGPADRPVPSFVAKGATVTVTDRSPEALPAVRLSGAQLFLQNEHVSILTLHAQGDADLFGPVEVKARLNRINREVKVDLDLKALPLGDLAAAVAERVAPVVAPHLQKLTATAAVKGELRYTPGATPAWHHDVEVSIKDGRLEHPDVPWPVEKIGVKVRSVDGRVKVEDATAKVGPAHVRVALETREGGATPVAADDPLAAFEEHVQRADVTVAGVPLTDDLFARLGEAGAKTKKMFAPAGTVDIGYKFVREAGPGWKREYEVRPRGVTARYEKFPYPIAGVEGSIKKSITPGGEPTLAVDVRGKAANDAAVTVKGQVYGRGPDPAVTLRVAGTNVPIDDRIIGAFPDEYPDLLRQFRPAGRATFTADITQKPGVNLAETEIRVEVADGTIHYTRFPYRFEKVKGKVVARVAAVEPRPGAAPPPDRGELVFDGFTATHGGGNVWMHGSRRTVPGTADRRLELHLGGNGCPLDDDLRGALDALKLGDIWKSLSPRGALAFSADVEVLDRARPPGAPRPKADEPTFNPASDLNLTFNFYGPTVTPAFFPYELTDLSGWLQYRGGRVDLAHLAARHSETRLKLEAGEVRFYPQGVVWANLGKLEAKNVVADEALLKALPGSLRDGVEGLKLRGRADLEVKHLVVLTPPDEPTPVSAARGQAPPVAASPLTPPPAPDPVVYWDAELRLTGAAFDTGVGWDEVYGAVACRGRYEGTHVGLVRGNIYLDRAVVARQPLTAVQGRVSVPPQQPDPARPGHFLPPTAEFQNLTGGLFHGTVGGEARVVMTDPVRYDLWLTATDVQLEEVARHYRLGSDADLKGLAQAQVRVFNRYDPRTGRWSQEGSGRLDVPTGRMYNLPVLLDLMKVLKLQTPDRTAFEEGHAAFRLKDDKVYVDQLDLIGKALCVGGSGELDLTGDNVKFEFYTLGSQILARLVNTPVGDLSAFLSRNLFVIRMTKENGGEFRYRPEPVPVVTEPARLIVERLRRLREARPGSP</sequence>
<dbReference type="Proteomes" id="UP000319576">
    <property type="component" value="Chromosome"/>
</dbReference>
<evidence type="ECO:0000256" key="2">
    <source>
        <dbReference type="SAM" id="Phobius"/>
    </source>
</evidence>
<name>A0A517XN03_9BACT</name>
<dbReference type="GO" id="GO:0005886">
    <property type="term" value="C:plasma membrane"/>
    <property type="evidence" value="ECO:0007669"/>
    <property type="project" value="TreeGrafter"/>
</dbReference>
<evidence type="ECO:0008006" key="5">
    <source>
        <dbReference type="Google" id="ProtNLM"/>
    </source>
</evidence>
<dbReference type="EMBL" id="CP036273">
    <property type="protein sequence ID" value="QDU18883.1"/>
    <property type="molecule type" value="Genomic_DNA"/>
</dbReference>
<gene>
    <name evidence="3" type="ORF">ETAA1_07790</name>
</gene>
<organism evidence="3 4">
    <name type="scientific">Urbifossiella limnaea</name>
    <dbReference type="NCBI Taxonomy" id="2528023"/>
    <lineage>
        <taxon>Bacteria</taxon>
        <taxon>Pseudomonadati</taxon>
        <taxon>Planctomycetota</taxon>
        <taxon>Planctomycetia</taxon>
        <taxon>Gemmatales</taxon>
        <taxon>Gemmataceae</taxon>
        <taxon>Urbifossiella</taxon>
    </lineage>
</organism>
<evidence type="ECO:0000313" key="3">
    <source>
        <dbReference type="EMBL" id="QDU18883.1"/>
    </source>
</evidence>
<dbReference type="AlphaFoldDB" id="A0A517XN03"/>
<dbReference type="RefSeq" id="WP_145234470.1">
    <property type="nucleotide sequence ID" value="NZ_CP036273.1"/>
</dbReference>
<evidence type="ECO:0000256" key="1">
    <source>
        <dbReference type="SAM" id="MobiDB-lite"/>
    </source>
</evidence>
<keyword evidence="2" id="KW-0812">Transmembrane</keyword>
<keyword evidence="2" id="KW-1133">Transmembrane helix</keyword>
<feature type="transmembrane region" description="Helical" evidence="2">
    <location>
        <begin position="12"/>
        <end position="32"/>
    </location>
</feature>